<keyword evidence="3" id="KW-1185">Reference proteome</keyword>
<dbReference type="EMBL" id="QNGE01001466">
    <property type="protein sequence ID" value="KAA3677529.1"/>
    <property type="molecule type" value="Genomic_DNA"/>
</dbReference>
<evidence type="ECO:0008006" key="4">
    <source>
        <dbReference type="Google" id="ProtNLM"/>
    </source>
</evidence>
<accession>A0A5J4NQ24</accession>
<dbReference type="AlphaFoldDB" id="A0A5J4NQ24"/>
<proteinExistence type="predicted"/>
<keyword evidence="1" id="KW-0732">Signal</keyword>
<evidence type="ECO:0000256" key="1">
    <source>
        <dbReference type="SAM" id="SignalP"/>
    </source>
</evidence>
<feature type="signal peptide" evidence="1">
    <location>
        <begin position="1"/>
        <end position="18"/>
    </location>
</feature>
<organism evidence="2 3">
    <name type="scientific">Paragonimus westermani</name>
    <dbReference type="NCBI Taxonomy" id="34504"/>
    <lineage>
        <taxon>Eukaryota</taxon>
        <taxon>Metazoa</taxon>
        <taxon>Spiralia</taxon>
        <taxon>Lophotrochozoa</taxon>
        <taxon>Platyhelminthes</taxon>
        <taxon>Trematoda</taxon>
        <taxon>Digenea</taxon>
        <taxon>Plagiorchiida</taxon>
        <taxon>Troglotremata</taxon>
        <taxon>Troglotrematidae</taxon>
        <taxon>Paragonimus</taxon>
    </lineage>
</organism>
<gene>
    <name evidence="2" type="ORF">DEA37_0009193</name>
</gene>
<sequence>MFVWFAFSLFAAIRNAVGTCSPQIPHLSHQGKKRTLSDVFSVNYSPPVDLRVSPFLLRFSPMDRNFLARKAYYPRFASSKKQLCAWNSTAFASPV</sequence>
<feature type="chain" id="PRO_5023928682" description="Secreted protein" evidence="1">
    <location>
        <begin position="19"/>
        <end position="95"/>
    </location>
</feature>
<reference evidence="2 3" key="1">
    <citation type="journal article" date="2019" name="Gigascience">
        <title>Whole-genome sequence of the oriental lung fluke Paragonimus westermani.</title>
        <authorList>
            <person name="Oey H."/>
            <person name="Zakrzewski M."/>
            <person name="Narain K."/>
            <person name="Devi K.R."/>
            <person name="Agatsuma T."/>
            <person name="Nawaratna S."/>
            <person name="Gobert G.N."/>
            <person name="Jones M.K."/>
            <person name="Ragan M.A."/>
            <person name="McManus D.P."/>
            <person name="Krause L."/>
        </authorList>
    </citation>
    <scope>NUCLEOTIDE SEQUENCE [LARGE SCALE GENOMIC DNA]</scope>
    <source>
        <strain evidence="2 3">IND2009</strain>
    </source>
</reference>
<evidence type="ECO:0000313" key="2">
    <source>
        <dbReference type="EMBL" id="KAA3677529.1"/>
    </source>
</evidence>
<dbReference type="Proteomes" id="UP000324629">
    <property type="component" value="Unassembled WGS sequence"/>
</dbReference>
<protein>
    <recommendedName>
        <fullName evidence="4">Secreted protein</fullName>
    </recommendedName>
</protein>
<name>A0A5J4NQ24_9TREM</name>
<comment type="caution">
    <text evidence="2">The sequence shown here is derived from an EMBL/GenBank/DDBJ whole genome shotgun (WGS) entry which is preliminary data.</text>
</comment>
<evidence type="ECO:0000313" key="3">
    <source>
        <dbReference type="Proteomes" id="UP000324629"/>
    </source>
</evidence>